<gene>
    <name evidence="1" type="ORF">CCDG5_0649</name>
</gene>
<protein>
    <submittedName>
        <fullName evidence="1">Uncharacterized protein</fullName>
    </submittedName>
</protein>
<evidence type="ECO:0000313" key="1">
    <source>
        <dbReference type="EMBL" id="CDZ23779.1"/>
    </source>
</evidence>
<keyword evidence="2" id="KW-1185">Reference proteome</keyword>
<organism evidence="1 2">
    <name type="scientific">[Clostridium] cellulosi</name>
    <dbReference type="NCBI Taxonomy" id="29343"/>
    <lineage>
        <taxon>Bacteria</taxon>
        <taxon>Bacillati</taxon>
        <taxon>Bacillota</taxon>
        <taxon>Clostridia</taxon>
        <taxon>Eubacteriales</taxon>
        <taxon>Oscillospiraceae</taxon>
        <taxon>Oscillospiraceae incertae sedis</taxon>
    </lineage>
</organism>
<reference evidence="2" key="1">
    <citation type="submission" date="2014-07" db="EMBL/GenBank/DDBJ databases">
        <authorList>
            <person name="Wibberg D."/>
        </authorList>
    </citation>
    <scope>NUCLEOTIDE SEQUENCE [LARGE SCALE GENOMIC DNA]</scope>
    <source>
        <strain evidence="2">DG5</strain>
    </source>
</reference>
<dbReference type="PATRIC" id="fig|29343.3.peg.678"/>
<sequence>MQNRKIYAKSITIRLTKDDDEFVKLFAEKYGMIYLRALRTILEYSKCYYSQLLKETSMRLVRGSSVQYVNKLNIWVTNSLSDFIDLIAQENAVPKQEAARFLVRLAEYDRKKLCGRANFFILG</sequence>
<dbReference type="Proteomes" id="UP000032431">
    <property type="component" value="Chromosome I"/>
</dbReference>
<dbReference type="STRING" id="29343.CCDG5_0649"/>
<name>A0A078KRM5_9FIRM</name>
<proteinExistence type="predicted"/>
<evidence type="ECO:0000313" key="2">
    <source>
        <dbReference type="Proteomes" id="UP000032431"/>
    </source>
</evidence>
<accession>A0A078KRM5</accession>
<dbReference type="EMBL" id="LM995447">
    <property type="protein sequence ID" value="CDZ23779.1"/>
    <property type="molecule type" value="Genomic_DNA"/>
</dbReference>
<dbReference type="HOGENOM" id="CLU_2011265_0_0_9"/>
<dbReference type="KEGG" id="ccel:CCDG5_0649"/>
<dbReference type="AlphaFoldDB" id="A0A078KRM5"/>